<accession>A0A1X7QZ88</accession>
<dbReference type="OrthoDB" id="10251809at2759"/>
<dbReference type="AlphaFoldDB" id="A0A1X7QZ88"/>
<proteinExistence type="predicted"/>
<dbReference type="STRING" id="1789683.A0A1X7QZ88"/>
<evidence type="ECO:0000313" key="3">
    <source>
        <dbReference type="Proteomes" id="UP000196158"/>
    </source>
</evidence>
<feature type="compositionally biased region" description="Basic and acidic residues" evidence="1">
    <location>
        <begin position="406"/>
        <end position="417"/>
    </location>
</feature>
<gene>
    <name evidence="2" type="ORF">KASA_0Q12914G</name>
</gene>
<dbReference type="Proteomes" id="UP000196158">
    <property type="component" value="Unassembled WGS sequence"/>
</dbReference>
<evidence type="ECO:0000256" key="1">
    <source>
        <dbReference type="SAM" id="MobiDB-lite"/>
    </source>
</evidence>
<dbReference type="PANTHER" id="PTHR23244:SF471">
    <property type="entry name" value="GUANINE NUCLEOTIDE-BINDING PROTEIN SUBUNIT BETA 1-RELATED"/>
    <property type="match status" value="1"/>
</dbReference>
<dbReference type="PANTHER" id="PTHR23244">
    <property type="entry name" value="KELCH REPEAT DOMAIN"/>
    <property type="match status" value="1"/>
</dbReference>
<keyword evidence="3" id="KW-1185">Reference proteome</keyword>
<dbReference type="SUPFAM" id="SSF117281">
    <property type="entry name" value="Kelch motif"/>
    <property type="match status" value="1"/>
</dbReference>
<feature type="compositionally biased region" description="Polar residues" evidence="1">
    <location>
        <begin position="390"/>
        <end position="403"/>
    </location>
</feature>
<protein>
    <submittedName>
        <fullName evidence="2">Similar to Saccharomyces cerevisiae YAL056W GPB2 Multistep regulator of cAMP-PKA signaling</fullName>
    </submittedName>
</protein>
<reference evidence="2 3" key="1">
    <citation type="submission" date="2017-04" db="EMBL/GenBank/DDBJ databases">
        <authorList>
            <person name="Afonso C.L."/>
            <person name="Miller P.J."/>
            <person name="Scott M.A."/>
            <person name="Spackman E."/>
            <person name="Goraichik I."/>
            <person name="Dimitrov K.M."/>
            <person name="Suarez D.L."/>
            <person name="Swayne D.E."/>
        </authorList>
    </citation>
    <scope>NUCLEOTIDE SEQUENCE [LARGE SCALE GENOMIC DNA]</scope>
</reference>
<evidence type="ECO:0000313" key="2">
    <source>
        <dbReference type="EMBL" id="SMN18753.1"/>
    </source>
</evidence>
<feature type="compositionally biased region" description="Polar residues" evidence="1">
    <location>
        <begin position="427"/>
        <end position="443"/>
    </location>
</feature>
<dbReference type="EMBL" id="FXLY01000002">
    <property type="protein sequence ID" value="SMN18753.1"/>
    <property type="molecule type" value="Genomic_DNA"/>
</dbReference>
<name>A0A1X7QZ88_9SACH</name>
<dbReference type="InterPro" id="IPR015915">
    <property type="entry name" value="Kelch-typ_b-propeller"/>
</dbReference>
<sequence>MSNEFENSKLYHETIPYISNYYNVIEVLKQVEDEKLHLKKTHALLKSENEKIIKRFYKSYTSSLSNSVISDSENYKNSEGKDPYGMEILEEIISNPKVPINNNKVYDKDVTGIQANMFSVDSTGTYAKFYEKLNFTSITGWNIVKNHLLWIPSFHTQFRDILLYNKRNEIYDPNKKTSVMSIDGEDYIPKAFDSYYGSCSIPSVFGEIKLPSLVYHCSVPAGEEIYILGGMLPSYRYDEERPNLDNFEVTGLNDLPPPFLPQIVNNPAFFSNPFIFVVNVLTSNVRMHKFGGDIPPPMIGMSGTLLTDRYIFFYGGLEIRTESSYSELTQKTTIKKRGIFCDVGFILDTVKLRFTKIKIGLRQYKNQHFCQVYPRFGHLQVTVRDEDTSNHTTPRCYRQSSYYDGSKNDNTTKDHSNKTPGFKDYQTKSNDSQTSFTESNGNSDNNSNQLYVFSSTTYIFGGYRRSGKSGYQALNDMWKIKVPIHYRGKGGLCIFGESAFATGIHGATAEYINCSQKPIFGVEIPYERAFMSYCIYNDKPGSNYTNFEVDLLENLNKNFKIALSKPLKKRVLHVDADDDSMENINRDDSRRLSSSGFYTNRLPTTSVPNKTLIMHGGSNDCHVYDDMWWFDLKTEKWKKVDTYVNVKQDKTKSYHEPKPLHLKLVGHTMQNIGSLVSMGGGMLQSDVDALYKTSNTKNSGTFAPIQGVPIGAHVFRTIDIRTQFIINREAIFAPSDTKFQVPLTSTDPLAIHGLMMIVGSTIERAAGKYVMIGGITSRRSNIKNFYLRGTLLYITVPTVTLYGL</sequence>
<feature type="region of interest" description="Disordered" evidence="1">
    <location>
        <begin position="387"/>
        <end position="443"/>
    </location>
</feature>
<dbReference type="Gene3D" id="2.120.10.80">
    <property type="entry name" value="Kelch-type beta propeller"/>
    <property type="match status" value="1"/>
</dbReference>
<organism evidence="2 3">
    <name type="scientific">Maudiozyma saulgeensis</name>
    <dbReference type="NCBI Taxonomy" id="1789683"/>
    <lineage>
        <taxon>Eukaryota</taxon>
        <taxon>Fungi</taxon>
        <taxon>Dikarya</taxon>
        <taxon>Ascomycota</taxon>
        <taxon>Saccharomycotina</taxon>
        <taxon>Saccharomycetes</taxon>
        <taxon>Saccharomycetales</taxon>
        <taxon>Saccharomycetaceae</taxon>
        <taxon>Maudiozyma</taxon>
    </lineage>
</organism>